<sequence>MADNETKPSADDGREELVAKQLASTKIHLALTQERADVSGAIKLPLERVPQLGIALASLPSTFRTVTNTVSVPMLLRPTDKFGNPLDPSILQSFKDGSGLMGSYRDAAKGFGQARLHVVEGDIATSVTQVPYDPTSLFMAAAIAQINQKLDSIQDSVDEMFEYMRQRDKANMRGNLKTLADILNGYGLNYDKAVYMANAHMEVLDIKQASGQDMEHFRSQAQADLKKKGFIEVRDDVKRRLDQVLDYLKDYQLATYIHVFSLFLEPMLTQNFKPAKLADTAAKIEADSLAYRELYTECYDALETSAADTIDVALLDGIASAGKMLGRAIAATPIGEFTPIDEALEGAGEDIGRFNDEQSEKLIEKLHQAKTPDVAPFRQSIMEIDTLYNRPTQIAVDAENVYILPAKQQEE</sequence>
<comment type="caution">
    <text evidence="1">The sequence shown here is derived from an EMBL/GenBank/DDBJ whole genome shotgun (WGS) entry which is preliminary data.</text>
</comment>
<dbReference type="AlphaFoldDB" id="A0AAW6AKR3"/>
<dbReference type="EMBL" id="JAQLEC010000010">
    <property type="protein sequence ID" value="MDB1838816.1"/>
    <property type="molecule type" value="Genomic_DNA"/>
</dbReference>
<name>A0AAW6AKR3_9ACTN</name>
<dbReference type="Proteomes" id="UP001212741">
    <property type="component" value="Unassembled WGS sequence"/>
</dbReference>
<evidence type="ECO:0000313" key="1">
    <source>
        <dbReference type="EMBL" id="MDB1838816.1"/>
    </source>
</evidence>
<accession>A0AAW6AKR3</accession>
<protein>
    <submittedName>
        <fullName evidence="1">Uncharacterized protein</fullName>
    </submittedName>
</protein>
<organism evidence="1 2">
    <name type="scientific">Collinsella aerofaciens</name>
    <dbReference type="NCBI Taxonomy" id="74426"/>
    <lineage>
        <taxon>Bacteria</taxon>
        <taxon>Bacillati</taxon>
        <taxon>Actinomycetota</taxon>
        <taxon>Coriobacteriia</taxon>
        <taxon>Coriobacteriales</taxon>
        <taxon>Coriobacteriaceae</taxon>
        <taxon>Collinsella</taxon>
    </lineage>
</organism>
<dbReference type="RefSeq" id="WP_195520884.1">
    <property type="nucleotide sequence ID" value="NZ_JADNPG010000009.1"/>
</dbReference>
<gene>
    <name evidence="1" type="ORF">PMW86_04305</name>
</gene>
<reference evidence="1" key="1">
    <citation type="submission" date="2023-01" db="EMBL/GenBank/DDBJ databases">
        <title>Human gut microbiome strain richness.</title>
        <authorList>
            <person name="Chen-Liaw A."/>
        </authorList>
    </citation>
    <scope>NUCLEOTIDE SEQUENCE</scope>
    <source>
        <strain evidence="1">D54st1_D6_D54t1_190329</strain>
    </source>
</reference>
<evidence type="ECO:0000313" key="2">
    <source>
        <dbReference type="Proteomes" id="UP001212741"/>
    </source>
</evidence>
<proteinExistence type="predicted"/>